<protein>
    <submittedName>
        <fullName evidence="1">Polymorphic toxin-type HINT domain-containing protein</fullName>
    </submittedName>
</protein>
<gene>
    <name evidence="1" type="ORF">RF679_01075</name>
</gene>
<dbReference type="Gene3D" id="2.170.16.10">
    <property type="entry name" value="Hedgehog/Intein (Hint) domain"/>
    <property type="match status" value="1"/>
</dbReference>
<dbReference type="Proteomes" id="UP001181355">
    <property type="component" value="Chromosome"/>
</dbReference>
<dbReference type="Pfam" id="PF07591">
    <property type="entry name" value="PT-HINT"/>
    <property type="match status" value="1"/>
</dbReference>
<dbReference type="SUPFAM" id="SSF51294">
    <property type="entry name" value="Hedgehog/intein (Hint) domain"/>
    <property type="match status" value="1"/>
</dbReference>
<proteinExistence type="predicted"/>
<dbReference type="InterPro" id="IPR036844">
    <property type="entry name" value="Hint_dom_sf"/>
</dbReference>
<reference evidence="1" key="1">
    <citation type="submission" date="2023-09" db="EMBL/GenBank/DDBJ databases">
        <title>Undibacterium sp. 20NA77.5 isolated from freshwater.</title>
        <authorList>
            <person name="Le V."/>
            <person name="Ko S.-R."/>
            <person name="Ahn C.-Y."/>
            <person name="Oh H.-M."/>
        </authorList>
    </citation>
    <scope>NUCLEOTIDE SEQUENCE</scope>
    <source>
        <strain evidence="1">20NA77.5</strain>
    </source>
</reference>
<keyword evidence="2" id="KW-1185">Reference proteome</keyword>
<dbReference type="EMBL" id="CP133720">
    <property type="protein sequence ID" value="WMW80888.1"/>
    <property type="molecule type" value="Genomic_DNA"/>
</dbReference>
<evidence type="ECO:0000313" key="2">
    <source>
        <dbReference type="Proteomes" id="UP001181355"/>
    </source>
</evidence>
<evidence type="ECO:0000313" key="1">
    <source>
        <dbReference type="EMBL" id="WMW80888.1"/>
    </source>
</evidence>
<dbReference type="RefSeq" id="WP_309482379.1">
    <property type="nucleotide sequence ID" value="NZ_CP133720.1"/>
</dbReference>
<sequence length="244" mass="27432">MMLLEDTDLETMKRDHNSKKFELNGGFAAGTLVHTKEGLVPIEKIKIGDWVLSKPENGGEQAYKPIVKIFAHESATVMKVCGEIPDRPNAFERIVSTLDHQFWVVGQKWTEADDLPKGRFTNGEQFELHDGRHVAIGGCGAIFVSDSPGVGWMPSYMGDLTRPGILRDFVNDKLISPQAMAIERIQALEKDHPLNSQIALEEAEKSDLNYPYLKLPVFDLEVEDFHTYYVGEMGIWVRQTDRGG</sequence>
<name>A0ABY9RI46_9BURK</name>
<organism evidence="1 2">
    <name type="scientific">Undibacterium cyanobacteriorum</name>
    <dbReference type="NCBI Taxonomy" id="3073561"/>
    <lineage>
        <taxon>Bacteria</taxon>
        <taxon>Pseudomonadati</taxon>
        <taxon>Pseudomonadota</taxon>
        <taxon>Betaproteobacteria</taxon>
        <taxon>Burkholderiales</taxon>
        <taxon>Oxalobacteraceae</taxon>
        <taxon>Undibacterium</taxon>
    </lineage>
</organism>
<accession>A0ABY9RI46</accession>